<accession>A0A1E8PRU6</accession>
<gene>
    <name evidence="1" type="ORF">BA896_006435</name>
</gene>
<protein>
    <submittedName>
        <fullName evidence="1">Uncharacterized protein</fullName>
    </submittedName>
</protein>
<dbReference type="Gene3D" id="3.40.50.300">
    <property type="entry name" value="P-loop containing nucleotide triphosphate hydrolases"/>
    <property type="match status" value="1"/>
</dbReference>
<comment type="caution">
    <text evidence="1">The sequence shown here is derived from an EMBL/GenBank/DDBJ whole genome shotgun (WGS) entry which is preliminary data.</text>
</comment>
<reference evidence="1 2" key="1">
    <citation type="submission" date="2016-10" db="EMBL/GenBank/DDBJ databases">
        <title>Updated version of Genome Assembly of Janthinobacterium lividum ERGS5:01.</title>
        <authorList>
            <person name="Kumar R."/>
            <person name="Acharya V."/>
            <person name="Singh D."/>
        </authorList>
    </citation>
    <scope>NUCLEOTIDE SEQUENCE [LARGE SCALE GENOMIC DNA]</scope>
    <source>
        <strain evidence="1 2">ERGS5:01</strain>
    </source>
</reference>
<dbReference type="Proteomes" id="UP000092634">
    <property type="component" value="Unassembled WGS sequence"/>
</dbReference>
<proteinExistence type="predicted"/>
<evidence type="ECO:0000313" key="2">
    <source>
        <dbReference type="Proteomes" id="UP000092634"/>
    </source>
</evidence>
<sequence length="75" mass="8634">MLTGVAQFMDVKYTDGMLRPENRSIRYHGVSHHSNLYNEINTGSVRQFETAMTEESREKCRRQAGEAMQAFGYAE</sequence>
<evidence type="ECO:0000313" key="1">
    <source>
        <dbReference type="EMBL" id="OFJ48610.1"/>
    </source>
</evidence>
<dbReference type="InterPro" id="IPR027417">
    <property type="entry name" value="P-loop_NTPase"/>
</dbReference>
<dbReference type="EMBL" id="MAQB02000001">
    <property type="protein sequence ID" value="OFJ48610.1"/>
    <property type="molecule type" value="Genomic_DNA"/>
</dbReference>
<organism evidence="1 2">
    <name type="scientific">Janthinobacterium lividum</name>
    <dbReference type="NCBI Taxonomy" id="29581"/>
    <lineage>
        <taxon>Bacteria</taxon>
        <taxon>Pseudomonadati</taxon>
        <taxon>Pseudomonadota</taxon>
        <taxon>Betaproteobacteria</taxon>
        <taxon>Burkholderiales</taxon>
        <taxon>Oxalobacteraceae</taxon>
        <taxon>Janthinobacterium</taxon>
    </lineage>
</organism>
<dbReference type="AlphaFoldDB" id="A0A1E8PRU6"/>
<name>A0A1E8PRU6_9BURK</name>